<dbReference type="GO" id="GO:0005819">
    <property type="term" value="C:spindle"/>
    <property type="evidence" value="ECO:0007669"/>
    <property type="project" value="TreeGrafter"/>
</dbReference>
<gene>
    <name evidence="11" type="ORF">CEPIT_LOCUS16005</name>
    <name evidence="12" type="ORF">CEPIT_LOCUS25545</name>
    <name evidence="13" type="ORF">CEPIT_LOCUS25546</name>
</gene>
<dbReference type="GO" id="GO:0005737">
    <property type="term" value="C:cytoplasm"/>
    <property type="evidence" value="ECO:0007669"/>
    <property type="project" value="TreeGrafter"/>
</dbReference>
<comment type="similarity">
    <text evidence="3">Belongs to the MAP65/ASE1 family.</text>
</comment>
<dbReference type="GO" id="GO:0000226">
    <property type="term" value="P:microtubule cytoskeleton organization"/>
    <property type="evidence" value="ECO:0007669"/>
    <property type="project" value="InterPro"/>
</dbReference>
<comment type="subcellular location">
    <subcellularLocation>
        <location evidence="2">Cytoplasm</location>
        <location evidence="2">Cytoskeleton</location>
    </subcellularLocation>
    <subcellularLocation>
        <location evidence="1">Nucleus</location>
    </subcellularLocation>
</comment>
<evidence type="ECO:0000256" key="5">
    <source>
        <dbReference type="ARBA" id="ARBA00022553"/>
    </source>
</evidence>
<evidence type="ECO:0000256" key="8">
    <source>
        <dbReference type="ARBA" id="ARBA00023242"/>
    </source>
</evidence>
<evidence type="ECO:0000313" key="12">
    <source>
        <dbReference type="EMBL" id="CAH9123849.1"/>
    </source>
</evidence>
<accession>A0AAV0DIG0</accession>
<dbReference type="Proteomes" id="UP001152523">
    <property type="component" value="Unassembled WGS sequence"/>
</dbReference>
<dbReference type="EMBL" id="CAMAPF010000932">
    <property type="protein sequence ID" value="CAH9123851.1"/>
    <property type="molecule type" value="Genomic_DNA"/>
</dbReference>
<evidence type="ECO:0000313" key="14">
    <source>
        <dbReference type="Proteomes" id="UP001152523"/>
    </source>
</evidence>
<keyword evidence="4" id="KW-0963">Cytoplasm</keyword>
<keyword evidence="7" id="KW-0206">Cytoskeleton</keyword>
<feature type="compositionally biased region" description="Polar residues" evidence="10">
    <location>
        <begin position="562"/>
        <end position="585"/>
    </location>
</feature>
<evidence type="ECO:0000256" key="4">
    <source>
        <dbReference type="ARBA" id="ARBA00022490"/>
    </source>
</evidence>
<evidence type="ECO:0000256" key="10">
    <source>
        <dbReference type="SAM" id="MobiDB-lite"/>
    </source>
</evidence>
<feature type="coiled-coil region" evidence="9">
    <location>
        <begin position="38"/>
        <end position="65"/>
    </location>
</feature>
<evidence type="ECO:0000256" key="1">
    <source>
        <dbReference type="ARBA" id="ARBA00004123"/>
    </source>
</evidence>
<keyword evidence="6" id="KW-0493">Microtubule</keyword>
<keyword evidence="14" id="KW-1185">Reference proteome</keyword>
<dbReference type="PANTHER" id="PTHR19321:SF22">
    <property type="entry name" value="65-KDA MICROTUBULE-ASSOCIATED PROTEIN 3-LIKE ISOFORM X1"/>
    <property type="match status" value="1"/>
</dbReference>
<dbReference type="InterPro" id="IPR007145">
    <property type="entry name" value="MAP65_Ase1_PRC1"/>
</dbReference>
<evidence type="ECO:0000256" key="3">
    <source>
        <dbReference type="ARBA" id="ARBA00006187"/>
    </source>
</evidence>
<keyword evidence="8" id="KW-0539">Nucleus</keyword>
<reference evidence="11" key="1">
    <citation type="submission" date="2022-07" db="EMBL/GenBank/DDBJ databases">
        <authorList>
            <person name="Macas J."/>
            <person name="Novak P."/>
            <person name="Neumann P."/>
        </authorList>
    </citation>
    <scope>NUCLEOTIDE SEQUENCE</scope>
</reference>
<comment type="caution">
    <text evidence="11">The sequence shown here is derived from an EMBL/GenBank/DDBJ whole genome shotgun (WGS) entry which is preliminary data.</text>
</comment>
<name>A0AAV0DIG0_9ASTE</name>
<dbReference type="GO" id="GO:0005874">
    <property type="term" value="C:microtubule"/>
    <property type="evidence" value="ECO:0007669"/>
    <property type="project" value="UniProtKB-KW"/>
</dbReference>
<dbReference type="GO" id="GO:0005634">
    <property type="term" value="C:nucleus"/>
    <property type="evidence" value="ECO:0007669"/>
    <property type="project" value="UniProtKB-SubCell"/>
</dbReference>
<sequence>METTCGSLMSDLKKLWDDIGENEVERDKMLYQLEQECLNAYRRKVDQASRNCAQLRQAVAESEAELARICAALGEQPVNTRAKSSSLKMELEAIMPQLQEMKQRKLEREREFKNIINQIDIILKELGQSRQEFPKMIGMDESDMSLRRLEEMKGHLLSLQAAKNDRLEQVLDLLESLKSLCVVLGIDFRNTAVEIHPTLDGSSALKSVSTETIDRLSAVISKLREVKVQRLNMIQDFATTMVELWNLMDTPVEEQQPFHSVTRTIAASESELTEPNALSLQFLKSAELEVARLKEMKSSKLKEVLLKKRSALEELCRKAHIVLDADHSTQFSLETIESGTIDPSLLLEQIEIQISKLKEEAFSRREILEKVEKWLAACEEESWLEEYNRDNNRYNSGRGTHLVLKRAEKARALVNKIPGMLEALASKAKSWERERGNAFLYDGVSLLSMLEQYGLVKEEKELERQRQRDQKKLQGQLIAEQEALFGAKRSPSQSAKKNLVGGGSNNKRYSMGGVMLQTPYAERAAQSSHTLKKKNPLKPQALPNVTQNYVALSSGKRESSIHARQQQSCYKTNPQRKPLSPISSLSFNTNSPNVIVAKTGEELQETPPASLMTTPVKNVIGWGNTTPKKMIPIPTPSTPASAASTAMQTAITPAAATPFADDDCVDYSYEEKRARFLLPELQIH</sequence>
<keyword evidence="5" id="KW-0597">Phosphoprotein</keyword>
<evidence type="ECO:0000313" key="13">
    <source>
        <dbReference type="EMBL" id="CAH9123851.1"/>
    </source>
</evidence>
<dbReference type="Pfam" id="PF03999">
    <property type="entry name" value="MAP65_ASE1"/>
    <property type="match status" value="1"/>
</dbReference>
<feature type="region of interest" description="Disordered" evidence="10">
    <location>
        <begin position="556"/>
        <end position="585"/>
    </location>
</feature>
<organism evidence="11 14">
    <name type="scientific">Cuscuta epithymum</name>
    <dbReference type="NCBI Taxonomy" id="186058"/>
    <lineage>
        <taxon>Eukaryota</taxon>
        <taxon>Viridiplantae</taxon>
        <taxon>Streptophyta</taxon>
        <taxon>Embryophyta</taxon>
        <taxon>Tracheophyta</taxon>
        <taxon>Spermatophyta</taxon>
        <taxon>Magnoliopsida</taxon>
        <taxon>eudicotyledons</taxon>
        <taxon>Gunneridae</taxon>
        <taxon>Pentapetalae</taxon>
        <taxon>asterids</taxon>
        <taxon>lamiids</taxon>
        <taxon>Solanales</taxon>
        <taxon>Convolvulaceae</taxon>
        <taxon>Cuscuteae</taxon>
        <taxon>Cuscuta</taxon>
        <taxon>Cuscuta subgen. Cuscuta</taxon>
    </lineage>
</organism>
<evidence type="ECO:0000256" key="6">
    <source>
        <dbReference type="ARBA" id="ARBA00022701"/>
    </source>
</evidence>
<dbReference type="EMBL" id="CAMAPF010000932">
    <property type="protein sequence ID" value="CAH9123849.1"/>
    <property type="molecule type" value="Genomic_DNA"/>
</dbReference>
<evidence type="ECO:0000256" key="7">
    <source>
        <dbReference type="ARBA" id="ARBA00023212"/>
    </source>
</evidence>
<dbReference type="GO" id="GO:0008017">
    <property type="term" value="F:microtubule binding"/>
    <property type="evidence" value="ECO:0007669"/>
    <property type="project" value="InterPro"/>
</dbReference>
<dbReference type="PANTHER" id="PTHR19321">
    <property type="entry name" value="PROTEIN REGULATOR OF CYTOKINESIS 1 PRC1-RELATED"/>
    <property type="match status" value="1"/>
</dbReference>
<evidence type="ECO:0000313" key="11">
    <source>
        <dbReference type="EMBL" id="CAH9102401.1"/>
    </source>
</evidence>
<dbReference type="FunFam" id="1.20.58.1520:FF:000002">
    <property type="entry name" value="65-kDa microtubule-associated protein 6"/>
    <property type="match status" value="1"/>
</dbReference>
<keyword evidence="9" id="KW-0175">Coiled coil</keyword>
<proteinExistence type="inferred from homology"/>
<dbReference type="Gene3D" id="1.20.58.1520">
    <property type="match status" value="1"/>
</dbReference>
<feature type="region of interest" description="Disordered" evidence="10">
    <location>
        <begin position="484"/>
        <end position="508"/>
    </location>
</feature>
<evidence type="ECO:0000256" key="9">
    <source>
        <dbReference type="SAM" id="Coils"/>
    </source>
</evidence>
<evidence type="ECO:0000256" key="2">
    <source>
        <dbReference type="ARBA" id="ARBA00004245"/>
    </source>
</evidence>
<protein>
    <submittedName>
        <fullName evidence="11">Uncharacterized protein</fullName>
    </submittedName>
</protein>
<dbReference type="EMBL" id="CAMAPF010000115">
    <property type="protein sequence ID" value="CAH9102401.1"/>
    <property type="molecule type" value="Genomic_DNA"/>
</dbReference>
<dbReference type="AlphaFoldDB" id="A0AAV0DIG0"/>